<dbReference type="Pfam" id="PF00300">
    <property type="entry name" value="His_Phos_1"/>
    <property type="match status" value="1"/>
</dbReference>
<evidence type="ECO:0000313" key="2">
    <source>
        <dbReference type="EMBL" id="APE43217.1"/>
    </source>
</evidence>
<reference evidence="2 3" key="1">
    <citation type="submission" date="2016-11" db="EMBL/GenBank/DDBJ databases">
        <title>Complete genome sequence of Sulfitobacter sp. AM1-D1, a toxic bacteria associated with marine dinoflagellate Alexandrium minutum in East China Sea.</title>
        <authorList>
            <person name="Yang Q."/>
            <person name="Zhang X."/>
            <person name="Tian X."/>
        </authorList>
    </citation>
    <scope>NUCLEOTIDE SEQUENCE [LARGE SCALE GENOMIC DNA]</scope>
    <source>
        <strain evidence="2 3">AM1-D1</strain>
    </source>
</reference>
<dbReference type="PANTHER" id="PTHR48100:SF59">
    <property type="entry name" value="ADENOSYLCOBALAMIN_ALPHA-RIBAZOLE PHOSPHATASE"/>
    <property type="match status" value="1"/>
</dbReference>
<dbReference type="PROSITE" id="PS00175">
    <property type="entry name" value="PG_MUTASE"/>
    <property type="match status" value="1"/>
</dbReference>
<protein>
    <submittedName>
        <fullName evidence="2">Phosphoglycerate mutase</fullName>
    </submittedName>
</protein>
<dbReference type="InterPro" id="IPR050275">
    <property type="entry name" value="PGM_Phosphatase"/>
</dbReference>
<dbReference type="SMART" id="SM00855">
    <property type="entry name" value="PGAM"/>
    <property type="match status" value="1"/>
</dbReference>
<dbReference type="Gene3D" id="3.40.50.1240">
    <property type="entry name" value="Phosphoglycerate mutase-like"/>
    <property type="match status" value="1"/>
</dbReference>
<proteinExistence type="predicted"/>
<name>A0A1J0WFX6_9RHOB</name>
<evidence type="ECO:0000313" key="3">
    <source>
        <dbReference type="Proteomes" id="UP000181897"/>
    </source>
</evidence>
<evidence type="ECO:0000256" key="1">
    <source>
        <dbReference type="PIRSR" id="PIRSR613078-2"/>
    </source>
</evidence>
<organism evidence="2 3">
    <name type="scientific">Sulfitobacter alexandrii</name>
    <dbReference type="NCBI Taxonomy" id="1917485"/>
    <lineage>
        <taxon>Bacteria</taxon>
        <taxon>Pseudomonadati</taxon>
        <taxon>Pseudomonadota</taxon>
        <taxon>Alphaproteobacteria</taxon>
        <taxon>Rhodobacterales</taxon>
        <taxon>Roseobacteraceae</taxon>
        <taxon>Sulfitobacter</taxon>
    </lineage>
</organism>
<dbReference type="STRING" id="1917485.BOO69_07160"/>
<dbReference type="OrthoDB" id="9781415at2"/>
<keyword evidence="3" id="KW-1185">Reference proteome</keyword>
<feature type="binding site" evidence="1">
    <location>
        <position position="63"/>
    </location>
    <ligand>
        <name>substrate</name>
    </ligand>
</feature>
<dbReference type="PANTHER" id="PTHR48100">
    <property type="entry name" value="BROAD-SPECIFICITY PHOSPHATASE YOR283W-RELATED"/>
    <property type="match status" value="1"/>
</dbReference>
<dbReference type="AlphaFoldDB" id="A0A1J0WFX6"/>
<dbReference type="GO" id="GO:0016791">
    <property type="term" value="F:phosphatase activity"/>
    <property type="evidence" value="ECO:0007669"/>
    <property type="project" value="TreeGrafter"/>
</dbReference>
<dbReference type="InterPro" id="IPR013078">
    <property type="entry name" value="His_Pase_superF_clade-1"/>
</dbReference>
<dbReference type="CDD" id="cd07067">
    <property type="entry name" value="HP_PGM_like"/>
    <property type="match status" value="1"/>
</dbReference>
<dbReference type="Proteomes" id="UP000181897">
    <property type="component" value="Chromosome"/>
</dbReference>
<sequence>MTSVPPLYILRHGETTWNAMGRLQGHFHSDLTDLGRAQAETQRAILGARDTDGFDLVSSPQGRALQTARIVMRDMPGHLRTDPALSEIGLGEWAGRDRATLLAQTGAADGFALYELAPGGEGLDALQARCSAFIATLRRPAILVTHGITSRMLRLLLTGRPLADLRHVDGGQGVVFHVVDGRQYRLTLGA</sequence>
<dbReference type="SUPFAM" id="SSF53254">
    <property type="entry name" value="Phosphoglycerate mutase-like"/>
    <property type="match status" value="1"/>
</dbReference>
<feature type="binding site" evidence="1">
    <location>
        <begin position="11"/>
        <end position="18"/>
    </location>
    <ligand>
        <name>substrate</name>
    </ligand>
</feature>
<dbReference type="InterPro" id="IPR029033">
    <property type="entry name" value="His_PPase_superfam"/>
</dbReference>
<dbReference type="KEGG" id="suam:BOO69_07160"/>
<accession>A0A1J0WFX6</accession>
<dbReference type="InterPro" id="IPR001345">
    <property type="entry name" value="PG/BPGM_mutase_AS"/>
</dbReference>
<dbReference type="EMBL" id="CP018076">
    <property type="protein sequence ID" value="APE43217.1"/>
    <property type="molecule type" value="Genomic_DNA"/>
</dbReference>
<dbReference type="GO" id="GO:0005737">
    <property type="term" value="C:cytoplasm"/>
    <property type="evidence" value="ECO:0007669"/>
    <property type="project" value="TreeGrafter"/>
</dbReference>
<dbReference type="RefSeq" id="WP_071971552.1">
    <property type="nucleotide sequence ID" value="NZ_CP018076.1"/>
</dbReference>
<gene>
    <name evidence="2" type="ORF">BOO69_07160</name>
</gene>